<evidence type="ECO:0000313" key="9">
    <source>
        <dbReference type="Proteomes" id="UP000239590"/>
    </source>
</evidence>
<evidence type="ECO:0000256" key="2">
    <source>
        <dbReference type="ARBA" id="ARBA00022722"/>
    </source>
</evidence>
<keyword evidence="9" id="KW-1185">Reference proteome</keyword>
<sequence length="292" mass="33110">MLKSMTGFGRGVLEADGFQVTAEIKTLNSKGLDIFCRIPKSLSSREIELRNLLSAELERGKIELNISITKTAQAEASVSVNRPLVKAYFQDLRESFYHLSNSFDDLEMFKLALTWPNAQNTEVVTESSEDEWKTALEAVRLALTECQAFREREGQVLEGIFSDCINGIEKGLQQVSEQDGLRIPAVRERLLKTITDLLGEDGFDKNRFEQELVYYVEKYDISEEKVRLQTHLDYFREIIQEGNGKKLGFMAQEIGREINTIGSKANDAGLQRLVVGMKDDLEKIKEQTANVL</sequence>
<dbReference type="NCBIfam" id="TIGR00255">
    <property type="entry name" value="YicC/YloC family endoribonuclease"/>
    <property type="match status" value="1"/>
</dbReference>
<comment type="similarity">
    <text evidence="5">Belongs to the YicC/YloC family.</text>
</comment>
<dbReference type="InterPro" id="IPR013551">
    <property type="entry name" value="YicC-like_C"/>
</dbReference>
<gene>
    <name evidence="8" type="ORF">C5O19_03595</name>
</gene>
<evidence type="ECO:0000259" key="6">
    <source>
        <dbReference type="Pfam" id="PF03755"/>
    </source>
</evidence>
<dbReference type="EMBL" id="PTRA01000001">
    <property type="protein sequence ID" value="PQA58758.1"/>
    <property type="molecule type" value="Genomic_DNA"/>
</dbReference>
<reference evidence="9" key="1">
    <citation type="submission" date="2018-02" db="EMBL/GenBank/DDBJ databases">
        <title>Genome sequencing of Solimonas sp. HR-BB.</title>
        <authorList>
            <person name="Lee Y."/>
            <person name="Jeon C.O."/>
        </authorList>
    </citation>
    <scope>NUCLEOTIDE SEQUENCE [LARGE SCALE GENOMIC DNA]</scope>
    <source>
        <strain evidence="9">HR-U</strain>
    </source>
</reference>
<feature type="domain" description="Endoribonuclease YicC-like C-terminal" evidence="7">
    <location>
        <begin position="182"/>
        <end position="291"/>
    </location>
</feature>
<dbReference type="GO" id="GO:0004521">
    <property type="term" value="F:RNA endonuclease activity"/>
    <property type="evidence" value="ECO:0007669"/>
    <property type="project" value="InterPro"/>
</dbReference>
<dbReference type="Pfam" id="PF08340">
    <property type="entry name" value="YicC-like_C"/>
    <property type="match status" value="1"/>
</dbReference>
<evidence type="ECO:0000256" key="4">
    <source>
        <dbReference type="ARBA" id="ARBA00022801"/>
    </source>
</evidence>
<accession>A0A2S7IMA9</accession>
<dbReference type="InterPro" id="IPR013527">
    <property type="entry name" value="YicC-like_N"/>
</dbReference>
<evidence type="ECO:0000313" key="8">
    <source>
        <dbReference type="EMBL" id="PQA58758.1"/>
    </source>
</evidence>
<keyword evidence="4" id="KW-0378">Hydrolase</keyword>
<dbReference type="AlphaFoldDB" id="A0A2S7IMA9"/>
<comment type="cofactor">
    <cofactor evidence="1">
        <name>a divalent metal cation</name>
        <dbReference type="ChEBI" id="CHEBI:60240"/>
    </cofactor>
</comment>
<evidence type="ECO:0000256" key="3">
    <source>
        <dbReference type="ARBA" id="ARBA00022759"/>
    </source>
</evidence>
<keyword evidence="2" id="KW-0540">Nuclease</keyword>
<dbReference type="PANTHER" id="PTHR30636:SF3">
    <property type="entry name" value="UPF0701 PROTEIN YICC"/>
    <property type="match status" value="1"/>
</dbReference>
<dbReference type="OrthoDB" id="9771229at2"/>
<protein>
    <submittedName>
        <fullName evidence="8">YicC family protein</fullName>
    </submittedName>
</protein>
<dbReference type="Pfam" id="PF03755">
    <property type="entry name" value="YicC-like_N"/>
    <property type="match status" value="1"/>
</dbReference>
<organism evidence="8 9">
    <name type="scientific">Siphonobacter curvatus</name>
    <dbReference type="NCBI Taxonomy" id="2094562"/>
    <lineage>
        <taxon>Bacteria</taxon>
        <taxon>Pseudomonadati</taxon>
        <taxon>Bacteroidota</taxon>
        <taxon>Cytophagia</taxon>
        <taxon>Cytophagales</taxon>
        <taxon>Cytophagaceae</taxon>
        <taxon>Siphonobacter</taxon>
    </lineage>
</organism>
<evidence type="ECO:0000256" key="5">
    <source>
        <dbReference type="ARBA" id="ARBA00035648"/>
    </source>
</evidence>
<dbReference type="Proteomes" id="UP000239590">
    <property type="component" value="Unassembled WGS sequence"/>
</dbReference>
<dbReference type="InterPro" id="IPR005229">
    <property type="entry name" value="YicC/YloC-like"/>
</dbReference>
<comment type="caution">
    <text evidence="8">The sequence shown here is derived from an EMBL/GenBank/DDBJ whole genome shotgun (WGS) entry which is preliminary data.</text>
</comment>
<dbReference type="GO" id="GO:0016787">
    <property type="term" value="F:hydrolase activity"/>
    <property type="evidence" value="ECO:0007669"/>
    <property type="project" value="UniProtKB-KW"/>
</dbReference>
<dbReference type="RefSeq" id="WP_104709939.1">
    <property type="nucleotide sequence ID" value="NZ_PTRA01000001.1"/>
</dbReference>
<proteinExistence type="inferred from homology"/>
<keyword evidence="3" id="KW-0255">Endonuclease</keyword>
<evidence type="ECO:0000259" key="7">
    <source>
        <dbReference type="Pfam" id="PF08340"/>
    </source>
</evidence>
<feature type="domain" description="Endoribonuclease YicC-like N-terminal" evidence="6">
    <location>
        <begin position="2"/>
        <end position="158"/>
    </location>
</feature>
<evidence type="ECO:0000256" key="1">
    <source>
        <dbReference type="ARBA" id="ARBA00001968"/>
    </source>
</evidence>
<name>A0A2S7IMA9_9BACT</name>
<dbReference type="PANTHER" id="PTHR30636">
    <property type="entry name" value="UPF0701 PROTEIN YICC"/>
    <property type="match status" value="1"/>
</dbReference>